<accession>A0ABW6Y164</accession>
<evidence type="ECO:0000313" key="2">
    <source>
        <dbReference type="EMBL" id="MFF5923301.1"/>
    </source>
</evidence>
<dbReference type="RefSeq" id="WP_209439781.1">
    <property type="nucleotide sequence ID" value="NZ_JBIBDZ010000013.1"/>
</dbReference>
<reference evidence="2 3" key="1">
    <citation type="submission" date="2024-10" db="EMBL/GenBank/DDBJ databases">
        <title>The Natural Products Discovery Center: Release of the First 8490 Sequenced Strains for Exploring Actinobacteria Biosynthetic Diversity.</title>
        <authorList>
            <person name="Kalkreuter E."/>
            <person name="Kautsar S.A."/>
            <person name="Yang D."/>
            <person name="Bader C.D."/>
            <person name="Teijaro C.N."/>
            <person name="Fluegel L."/>
            <person name="Davis C.M."/>
            <person name="Simpson J.R."/>
            <person name="Lauterbach L."/>
            <person name="Steele A.D."/>
            <person name="Gui C."/>
            <person name="Meng S."/>
            <person name="Li G."/>
            <person name="Viehrig K."/>
            <person name="Ye F."/>
            <person name="Su P."/>
            <person name="Kiefer A.F."/>
            <person name="Nichols A."/>
            <person name="Cepeda A.J."/>
            <person name="Yan W."/>
            <person name="Fan B."/>
            <person name="Jiang Y."/>
            <person name="Adhikari A."/>
            <person name="Zheng C.-J."/>
            <person name="Schuster L."/>
            <person name="Cowan T.M."/>
            <person name="Smanski M.J."/>
            <person name="Chevrette M.G."/>
            <person name="De Carvalho L.P.S."/>
            <person name="Shen B."/>
        </authorList>
    </citation>
    <scope>NUCLEOTIDE SEQUENCE [LARGE SCALE GENOMIC DNA]</scope>
    <source>
        <strain evidence="2 3">NPDC012605</strain>
    </source>
</reference>
<protein>
    <submittedName>
        <fullName evidence="2">Uncharacterized protein</fullName>
    </submittedName>
</protein>
<gene>
    <name evidence="2" type="ORF">ACFY8C_34035</name>
</gene>
<sequence>MDLDPESYTVASVTLDAGGTRTVGLSPESGDPILLAVRATTESGKAADVSLEPNPDSSGDTPPPDDGDVSPRPLQLKVRTVLLISGAEVLQSIGTPRSLGVTNHGSEPVTVDILACIDLPDEADTEQPTERR</sequence>
<comment type="caution">
    <text evidence="2">The sequence shown here is derived from an EMBL/GenBank/DDBJ whole genome shotgun (WGS) entry which is preliminary data.</text>
</comment>
<keyword evidence="3" id="KW-1185">Reference proteome</keyword>
<evidence type="ECO:0000256" key="1">
    <source>
        <dbReference type="SAM" id="MobiDB-lite"/>
    </source>
</evidence>
<dbReference type="EMBL" id="JBIBDZ010000013">
    <property type="protein sequence ID" value="MFF5923301.1"/>
    <property type="molecule type" value="Genomic_DNA"/>
</dbReference>
<proteinExistence type="predicted"/>
<feature type="region of interest" description="Disordered" evidence="1">
    <location>
        <begin position="41"/>
        <end position="74"/>
    </location>
</feature>
<name>A0ABW6Y164_9ACTN</name>
<organism evidence="2 3">
    <name type="scientific">Streptomyces flavochromogenes</name>
    <dbReference type="NCBI Taxonomy" id="68199"/>
    <lineage>
        <taxon>Bacteria</taxon>
        <taxon>Bacillati</taxon>
        <taxon>Actinomycetota</taxon>
        <taxon>Actinomycetes</taxon>
        <taxon>Kitasatosporales</taxon>
        <taxon>Streptomycetaceae</taxon>
        <taxon>Streptomyces</taxon>
    </lineage>
</organism>
<evidence type="ECO:0000313" key="3">
    <source>
        <dbReference type="Proteomes" id="UP001602370"/>
    </source>
</evidence>
<dbReference type="Proteomes" id="UP001602370">
    <property type="component" value="Unassembled WGS sequence"/>
</dbReference>